<comment type="similarity">
    <text evidence="1 5 7">Belongs to the FtsZ family.</text>
</comment>
<evidence type="ECO:0000259" key="9">
    <source>
        <dbReference type="SMART" id="SM00864"/>
    </source>
</evidence>
<feature type="compositionally biased region" description="Low complexity" evidence="8">
    <location>
        <begin position="323"/>
        <end position="338"/>
    </location>
</feature>
<feature type="region of interest" description="Disordered" evidence="8">
    <location>
        <begin position="66"/>
        <end position="85"/>
    </location>
</feature>
<dbReference type="Pfam" id="PF12327">
    <property type="entry name" value="FtsZ_C"/>
    <property type="match status" value="1"/>
</dbReference>
<dbReference type="InterPro" id="IPR024757">
    <property type="entry name" value="FtsZ_C"/>
</dbReference>
<dbReference type="Gene3D" id="3.30.1330.20">
    <property type="entry name" value="Tubulin/FtsZ, C-terminal domain"/>
    <property type="match status" value="1"/>
</dbReference>
<evidence type="ECO:0000313" key="11">
    <source>
        <dbReference type="EMBL" id="MEQ2440762.1"/>
    </source>
</evidence>
<dbReference type="InterPro" id="IPR000158">
    <property type="entry name" value="Cell_div_FtsZ"/>
</dbReference>
<feature type="binding site" evidence="5">
    <location>
        <position position="187"/>
    </location>
    <ligand>
        <name>GTP</name>
        <dbReference type="ChEBI" id="CHEBI:37565"/>
    </ligand>
</feature>
<dbReference type="PRINTS" id="PR00423">
    <property type="entry name" value="CELLDVISFTSZ"/>
</dbReference>
<dbReference type="RefSeq" id="WP_349219436.1">
    <property type="nucleotide sequence ID" value="NZ_JBBMFD010000012.1"/>
</dbReference>
<dbReference type="SMART" id="SM00865">
    <property type="entry name" value="Tubulin_C"/>
    <property type="match status" value="1"/>
</dbReference>
<feature type="domain" description="Tubulin/FtsZ 2-layer sandwich" evidence="10">
    <location>
        <begin position="207"/>
        <end position="324"/>
    </location>
</feature>
<feature type="binding site" evidence="5">
    <location>
        <position position="139"/>
    </location>
    <ligand>
        <name>GTP</name>
        <dbReference type="ChEBI" id="CHEBI:37565"/>
    </ligand>
</feature>
<gene>
    <name evidence="5 11" type="primary">ftsZ</name>
    <name evidence="11" type="ORF">WMO26_07990</name>
</gene>
<dbReference type="EMBL" id="JBBMFD010000012">
    <property type="protein sequence ID" value="MEQ2440762.1"/>
    <property type="molecule type" value="Genomic_DNA"/>
</dbReference>
<comment type="function">
    <text evidence="5 7">Essential cell division protein that forms a contractile ring structure (Z ring) at the future cell division site. The regulation of the ring assembly controls the timing and the location of cell division. One of the functions of the FtsZ ring is to recruit other cell division proteins to the septum to produce a new cell wall between the dividing cells. Binds GTP and shows GTPase activity.</text>
</comment>
<dbReference type="PANTHER" id="PTHR30314:SF3">
    <property type="entry name" value="MITOCHONDRIAL DIVISION PROTEIN FSZA"/>
    <property type="match status" value="1"/>
</dbReference>
<dbReference type="Gene3D" id="3.40.50.1440">
    <property type="entry name" value="Tubulin/FtsZ, GTPase domain"/>
    <property type="match status" value="1"/>
</dbReference>
<feature type="binding site" evidence="5">
    <location>
        <begin position="108"/>
        <end position="110"/>
    </location>
    <ligand>
        <name>GTP</name>
        <dbReference type="ChEBI" id="CHEBI:37565"/>
    </ligand>
</feature>
<dbReference type="PANTHER" id="PTHR30314">
    <property type="entry name" value="CELL DIVISION PROTEIN FTSZ-RELATED"/>
    <property type="match status" value="1"/>
</dbReference>
<dbReference type="InterPro" id="IPR018316">
    <property type="entry name" value="Tubulin/FtsZ_2-layer-sand-dom"/>
</dbReference>
<protein>
    <recommendedName>
        <fullName evidence="5 6">Cell division protein FtsZ</fullName>
    </recommendedName>
</protein>
<evidence type="ECO:0000256" key="5">
    <source>
        <dbReference type="HAMAP-Rule" id="MF_00909"/>
    </source>
</evidence>
<evidence type="ECO:0000256" key="2">
    <source>
        <dbReference type="ARBA" id="ARBA00022741"/>
    </source>
</evidence>
<keyword evidence="5 7" id="KW-0131">Cell cycle</keyword>
<dbReference type="GO" id="GO:0051301">
    <property type="term" value="P:cell division"/>
    <property type="evidence" value="ECO:0007669"/>
    <property type="project" value="UniProtKB-KW"/>
</dbReference>
<organism evidence="11 12">
    <name type="scientific">Solibaculum intestinale</name>
    <dbReference type="NCBI Taxonomy" id="3133165"/>
    <lineage>
        <taxon>Bacteria</taxon>
        <taxon>Bacillati</taxon>
        <taxon>Bacillota</taxon>
        <taxon>Clostridia</taxon>
        <taxon>Eubacteriales</taxon>
        <taxon>Oscillospiraceae</taxon>
        <taxon>Solibaculum</taxon>
    </lineage>
</organism>
<evidence type="ECO:0000313" key="12">
    <source>
        <dbReference type="Proteomes" id="UP001489509"/>
    </source>
</evidence>
<comment type="subunit">
    <text evidence="5">Homodimer. Polymerizes to form a dynamic ring structure in a strictly GTP-dependent manner. Interacts directly with several other division proteins.</text>
</comment>
<dbReference type="InterPro" id="IPR008280">
    <property type="entry name" value="Tub_FtsZ_C"/>
</dbReference>
<feature type="region of interest" description="Disordered" evidence="8">
    <location>
        <begin position="323"/>
        <end position="351"/>
    </location>
</feature>
<dbReference type="HAMAP" id="MF_00909">
    <property type="entry name" value="FtsZ"/>
    <property type="match status" value="1"/>
</dbReference>
<dbReference type="Pfam" id="PF00091">
    <property type="entry name" value="Tubulin"/>
    <property type="match status" value="1"/>
</dbReference>
<dbReference type="SMART" id="SM00864">
    <property type="entry name" value="Tubulin"/>
    <property type="match status" value="1"/>
</dbReference>
<evidence type="ECO:0000256" key="3">
    <source>
        <dbReference type="ARBA" id="ARBA00023134"/>
    </source>
</evidence>
<name>A0ABV1E2B7_9FIRM</name>
<dbReference type="Proteomes" id="UP001489509">
    <property type="component" value="Unassembled WGS sequence"/>
</dbReference>
<evidence type="ECO:0000259" key="10">
    <source>
        <dbReference type="SMART" id="SM00865"/>
    </source>
</evidence>
<proteinExistence type="inferred from homology"/>
<dbReference type="SUPFAM" id="SSF55307">
    <property type="entry name" value="Tubulin C-terminal domain-like"/>
    <property type="match status" value="1"/>
</dbReference>
<dbReference type="NCBIfam" id="TIGR00065">
    <property type="entry name" value="ftsZ"/>
    <property type="match status" value="1"/>
</dbReference>
<evidence type="ECO:0000256" key="4">
    <source>
        <dbReference type="ARBA" id="ARBA00023210"/>
    </source>
</evidence>
<reference evidence="11 12" key="1">
    <citation type="submission" date="2024-03" db="EMBL/GenBank/DDBJ databases">
        <title>Human intestinal bacterial collection.</title>
        <authorList>
            <person name="Pauvert C."/>
            <person name="Hitch T.C.A."/>
            <person name="Clavel T."/>
        </authorList>
    </citation>
    <scope>NUCLEOTIDE SEQUENCE [LARGE SCALE GENOMIC DNA]</scope>
    <source>
        <strain evidence="11 12">CLA-JM-H44</strain>
    </source>
</reference>
<accession>A0ABV1E2B7</accession>
<dbReference type="InterPro" id="IPR037103">
    <property type="entry name" value="Tubulin/FtsZ-like_C"/>
</dbReference>
<dbReference type="CDD" id="cd02201">
    <property type="entry name" value="FtsZ_type1"/>
    <property type="match status" value="1"/>
</dbReference>
<feature type="domain" description="Tubulin/FtsZ GTPase" evidence="9">
    <location>
        <begin position="13"/>
        <end position="205"/>
    </location>
</feature>
<comment type="caution">
    <text evidence="11">The sequence shown here is derived from an EMBL/GenBank/DDBJ whole genome shotgun (WGS) entry which is preliminary data.</text>
</comment>
<dbReference type="PROSITE" id="PS01135">
    <property type="entry name" value="FTSZ_2"/>
    <property type="match status" value="1"/>
</dbReference>
<feature type="binding site" evidence="5">
    <location>
        <begin position="21"/>
        <end position="25"/>
    </location>
    <ligand>
        <name>GTP</name>
        <dbReference type="ChEBI" id="CHEBI:37565"/>
    </ligand>
</feature>
<evidence type="ECO:0000256" key="7">
    <source>
        <dbReference type="RuleBase" id="RU000631"/>
    </source>
</evidence>
<keyword evidence="5 7" id="KW-0132">Cell division</keyword>
<dbReference type="InterPro" id="IPR003008">
    <property type="entry name" value="Tubulin_FtsZ_GTPase"/>
</dbReference>
<sequence>MAFEFANDFEMTQIKVVGVGGGGGNAVNRMVGSNMQGVEFVSVNTDRQALSISQATHKIQIGVKLTGGKGAGSNPDKGQRAAEESRDEIANALKGTHMVFITAGMGGGTGTGAAPVIAEVAREQGILTVGIVTKPFAFEGKRRMEQAEQGITALREHVDSLVVIPNERLKTVTDTKITMVNAFTMADDVLQHGVQSISDLIKVPGFINLDFADVTAVMKDAGYAHMGVGEASGKDKAELAAQAAVASPLLETSINGAKGVIINITSSPDIGLDDIDLASSMITKAAHPDANIIWGVAFDDNMQDTMRITVIATGFDKAEQEKVQQQAASSAAVSGAGEPAKTDAQANTDDPDFFDIMSLFNKRQN</sequence>
<feature type="binding site" evidence="5">
    <location>
        <position position="143"/>
    </location>
    <ligand>
        <name>GTP</name>
        <dbReference type="ChEBI" id="CHEBI:37565"/>
    </ligand>
</feature>
<dbReference type="InterPro" id="IPR045061">
    <property type="entry name" value="FtsZ/CetZ"/>
</dbReference>
<keyword evidence="12" id="KW-1185">Reference proteome</keyword>
<dbReference type="PROSITE" id="PS01134">
    <property type="entry name" value="FTSZ_1"/>
    <property type="match status" value="1"/>
</dbReference>
<keyword evidence="3 5" id="KW-0342">GTP-binding</keyword>
<evidence type="ECO:0000256" key="1">
    <source>
        <dbReference type="ARBA" id="ARBA00009690"/>
    </source>
</evidence>
<keyword evidence="4 5" id="KW-0717">Septation</keyword>
<dbReference type="SUPFAM" id="SSF52490">
    <property type="entry name" value="Tubulin nucleotide-binding domain-like"/>
    <property type="match status" value="1"/>
</dbReference>
<keyword evidence="2 5" id="KW-0547">Nucleotide-binding</keyword>
<evidence type="ECO:0000256" key="6">
    <source>
        <dbReference type="NCBIfam" id="TIGR00065"/>
    </source>
</evidence>
<dbReference type="InterPro" id="IPR036525">
    <property type="entry name" value="Tubulin/FtsZ_GTPase_sf"/>
</dbReference>
<comment type="subcellular location">
    <subcellularLocation>
        <location evidence="5">Cytoplasm</location>
    </subcellularLocation>
    <text evidence="5">Assembles at midcell at the inner surface of the cytoplasmic membrane.</text>
</comment>
<dbReference type="InterPro" id="IPR020805">
    <property type="entry name" value="Cell_div_FtsZ_CS"/>
</dbReference>
<keyword evidence="5" id="KW-0963">Cytoplasm</keyword>
<evidence type="ECO:0000256" key="8">
    <source>
        <dbReference type="SAM" id="MobiDB-lite"/>
    </source>
</evidence>